<accession>X1BIA5</accession>
<dbReference type="EMBL" id="BART01027649">
    <property type="protein sequence ID" value="GAG95639.1"/>
    <property type="molecule type" value="Genomic_DNA"/>
</dbReference>
<gene>
    <name evidence="1" type="ORF">S01H4_48968</name>
</gene>
<dbReference type="AlphaFoldDB" id="X1BIA5"/>
<proteinExistence type="predicted"/>
<name>X1BIA5_9ZZZZ</name>
<reference evidence="1" key="1">
    <citation type="journal article" date="2014" name="Front. Microbiol.">
        <title>High frequency of phylogenetically diverse reductive dehalogenase-homologous genes in deep subseafloor sedimentary metagenomes.</title>
        <authorList>
            <person name="Kawai M."/>
            <person name="Futagami T."/>
            <person name="Toyoda A."/>
            <person name="Takaki Y."/>
            <person name="Nishi S."/>
            <person name="Hori S."/>
            <person name="Arai W."/>
            <person name="Tsubouchi T."/>
            <person name="Morono Y."/>
            <person name="Uchiyama I."/>
            <person name="Ito T."/>
            <person name="Fujiyama A."/>
            <person name="Inagaki F."/>
            <person name="Takami H."/>
        </authorList>
    </citation>
    <scope>NUCLEOTIDE SEQUENCE</scope>
    <source>
        <strain evidence="1">Expedition CK06-06</strain>
    </source>
</reference>
<sequence length="90" mass="10492">CKKKGKVIEFSMAPMKKLPIKIASKECQNPVIRLVNNIFSITKDDEYFKNSKKQTKVKAFEREIDKLVYKLYGLTPEEIKIVERVNENAD</sequence>
<protein>
    <submittedName>
        <fullName evidence="1">Uncharacterized protein</fullName>
    </submittedName>
</protein>
<feature type="non-terminal residue" evidence="1">
    <location>
        <position position="1"/>
    </location>
</feature>
<evidence type="ECO:0000313" key="1">
    <source>
        <dbReference type="EMBL" id="GAG95639.1"/>
    </source>
</evidence>
<comment type="caution">
    <text evidence="1">The sequence shown here is derived from an EMBL/GenBank/DDBJ whole genome shotgun (WGS) entry which is preliminary data.</text>
</comment>
<organism evidence="1">
    <name type="scientific">marine sediment metagenome</name>
    <dbReference type="NCBI Taxonomy" id="412755"/>
    <lineage>
        <taxon>unclassified sequences</taxon>
        <taxon>metagenomes</taxon>
        <taxon>ecological metagenomes</taxon>
    </lineage>
</organism>